<name>A0A9N7YPD0_PLEPL</name>
<reference evidence="2" key="1">
    <citation type="submission" date="2020-03" db="EMBL/GenBank/DDBJ databases">
        <authorList>
            <person name="Weist P."/>
        </authorList>
    </citation>
    <scope>NUCLEOTIDE SEQUENCE</scope>
</reference>
<dbReference type="EMBL" id="CADEAL010001355">
    <property type="protein sequence ID" value="CAB1431629.1"/>
    <property type="molecule type" value="Genomic_DNA"/>
</dbReference>
<evidence type="ECO:0000256" key="1">
    <source>
        <dbReference type="SAM" id="MobiDB-lite"/>
    </source>
</evidence>
<evidence type="ECO:0000313" key="2">
    <source>
        <dbReference type="EMBL" id="CAB1431629.1"/>
    </source>
</evidence>
<organism evidence="2 3">
    <name type="scientific">Pleuronectes platessa</name>
    <name type="common">European plaice</name>
    <dbReference type="NCBI Taxonomy" id="8262"/>
    <lineage>
        <taxon>Eukaryota</taxon>
        <taxon>Metazoa</taxon>
        <taxon>Chordata</taxon>
        <taxon>Craniata</taxon>
        <taxon>Vertebrata</taxon>
        <taxon>Euteleostomi</taxon>
        <taxon>Actinopterygii</taxon>
        <taxon>Neopterygii</taxon>
        <taxon>Teleostei</taxon>
        <taxon>Neoteleostei</taxon>
        <taxon>Acanthomorphata</taxon>
        <taxon>Carangaria</taxon>
        <taxon>Pleuronectiformes</taxon>
        <taxon>Pleuronectoidei</taxon>
        <taxon>Pleuronectidae</taxon>
        <taxon>Pleuronectes</taxon>
    </lineage>
</organism>
<proteinExistence type="predicted"/>
<evidence type="ECO:0000313" key="3">
    <source>
        <dbReference type="Proteomes" id="UP001153269"/>
    </source>
</evidence>
<gene>
    <name evidence="2" type="ORF">PLEPLA_LOCUS19686</name>
</gene>
<comment type="caution">
    <text evidence="2">The sequence shown here is derived from an EMBL/GenBank/DDBJ whole genome shotgun (WGS) entry which is preliminary data.</text>
</comment>
<accession>A0A9N7YPD0</accession>
<keyword evidence="3" id="KW-1185">Reference proteome</keyword>
<protein>
    <submittedName>
        <fullName evidence="2">Uncharacterized protein</fullName>
    </submittedName>
</protein>
<sequence>MSSGLKLQTFRVQDGESSHEHDPELSRPRGTDTGPQPEGSIFYRRSQSIRAAPPEKSNLSTTVHSEATGLPSGSVGEQRSTVNMSSLSQLSQFGRGGGLVVETWTMGREGLWFVSGSTPRRNNKKTNPD</sequence>
<dbReference type="Proteomes" id="UP001153269">
    <property type="component" value="Unassembled WGS sequence"/>
</dbReference>
<dbReference type="AlphaFoldDB" id="A0A9N7YPD0"/>
<feature type="compositionally biased region" description="Basic and acidic residues" evidence="1">
    <location>
        <begin position="13"/>
        <end position="30"/>
    </location>
</feature>
<feature type="region of interest" description="Disordered" evidence="1">
    <location>
        <begin position="1"/>
        <end position="81"/>
    </location>
</feature>